<proteinExistence type="predicted"/>
<dbReference type="AlphaFoldDB" id="A0AAE1DK94"/>
<evidence type="ECO:0000313" key="2">
    <source>
        <dbReference type="EMBL" id="KAK3772920.1"/>
    </source>
</evidence>
<organism evidence="2 3">
    <name type="scientific">Elysia crispata</name>
    <name type="common">lettuce slug</name>
    <dbReference type="NCBI Taxonomy" id="231223"/>
    <lineage>
        <taxon>Eukaryota</taxon>
        <taxon>Metazoa</taxon>
        <taxon>Spiralia</taxon>
        <taxon>Lophotrochozoa</taxon>
        <taxon>Mollusca</taxon>
        <taxon>Gastropoda</taxon>
        <taxon>Heterobranchia</taxon>
        <taxon>Euthyneura</taxon>
        <taxon>Panpulmonata</taxon>
        <taxon>Sacoglossa</taxon>
        <taxon>Placobranchoidea</taxon>
        <taxon>Plakobranchidae</taxon>
        <taxon>Elysia</taxon>
    </lineage>
</organism>
<reference evidence="2" key="1">
    <citation type="journal article" date="2023" name="G3 (Bethesda)">
        <title>A reference genome for the long-term kleptoplast-retaining sea slug Elysia crispata morphotype clarki.</title>
        <authorList>
            <person name="Eastman K.E."/>
            <person name="Pendleton A.L."/>
            <person name="Shaikh M.A."/>
            <person name="Suttiyut T."/>
            <person name="Ogas R."/>
            <person name="Tomko P."/>
            <person name="Gavelis G."/>
            <person name="Widhalm J.R."/>
            <person name="Wisecaver J.H."/>
        </authorList>
    </citation>
    <scope>NUCLEOTIDE SEQUENCE</scope>
    <source>
        <strain evidence="2">ECLA1</strain>
    </source>
</reference>
<comment type="caution">
    <text evidence="2">The sequence shown here is derived from an EMBL/GenBank/DDBJ whole genome shotgun (WGS) entry which is preliminary data.</text>
</comment>
<evidence type="ECO:0000256" key="1">
    <source>
        <dbReference type="SAM" id="SignalP"/>
    </source>
</evidence>
<feature type="signal peptide" evidence="1">
    <location>
        <begin position="1"/>
        <end position="20"/>
    </location>
</feature>
<feature type="chain" id="PRO_5042197783" evidence="1">
    <location>
        <begin position="21"/>
        <end position="150"/>
    </location>
</feature>
<dbReference type="Proteomes" id="UP001283361">
    <property type="component" value="Unassembled WGS sequence"/>
</dbReference>
<keyword evidence="1" id="KW-0732">Signal</keyword>
<accession>A0AAE1DK94</accession>
<keyword evidence="3" id="KW-1185">Reference proteome</keyword>
<gene>
    <name evidence="2" type="ORF">RRG08_029838</name>
</gene>
<evidence type="ECO:0000313" key="3">
    <source>
        <dbReference type="Proteomes" id="UP001283361"/>
    </source>
</evidence>
<dbReference type="EMBL" id="JAWDGP010003587">
    <property type="protein sequence ID" value="KAK3772920.1"/>
    <property type="molecule type" value="Genomic_DNA"/>
</dbReference>
<sequence>MSIFNAHAFLFILLTPICEGDFILKGSNNNAALGMENTDIRPVDLDSEECQVYDANLVQSNSLGDGTQCTCGQNSALDQMTMKSKLNGRGESLPSGVHWWKRPKSSKHQGRAVMTLSPYTILPDSKGKTYGEGNQASGKHYPIFPQAISG</sequence>
<protein>
    <submittedName>
        <fullName evidence="2">Uncharacterized protein</fullName>
    </submittedName>
</protein>
<name>A0AAE1DK94_9GAST</name>